<reference evidence="1 2" key="2">
    <citation type="journal article" date="2022" name="Mol. Ecol. Resour.">
        <title>The genomes of chicory, endive, great burdock and yacon provide insights into Asteraceae paleo-polyploidization history and plant inulin production.</title>
        <authorList>
            <person name="Fan W."/>
            <person name="Wang S."/>
            <person name="Wang H."/>
            <person name="Wang A."/>
            <person name="Jiang F."/>
            <person name="Liu H."/>
            <person name="Zhao H."/>
            <person name="Xu D."/>
            <person name="Zhang Y."/>
        </authorList>
    </citation>
    <scope>NUCLEOTIDE SEQUENCE [LARGE SCALE GENOMIC DNA]</scope>
    <source>
        <strain evidence="2">cv. Punajuju</strain>
        <tissue evidence="1">Leaves</tissue>
    </source>
</reference>
<keyword evidence="2" id="KW-1185">Reference proteome</keyword>
<reference evidence="2" key="1">
    <citation type="journal article" date="2022" name="Mol. Ecol. Resour.">
        <title>The genomes of chicory, endive, great burdock and yacon provide insights into Asteraceae palaeo-polyploidization history and plant inulin production.</title>
        <authorList>
            <person name="Fan W."/>
            <person name="Wang S."/>
            <person name="Wang H."/>
            <person name="Wang A."/>
            <person name="Jiang F."/>
            <person name="Liu H."/>
            <person name="Zhao H."/>
            <person name="Xu D."/>
            <person name="Zhang Y."/>
        </authorList>
    </citation>
    <scope>NUCLEOTIDE SEQUENCE [LARGE SCALE GENOMIC DNA]</scope>
    <source>
        <strain evidence="2">cv. Punajuju</strain>
    </source>
</reference>
<gene>
    <name evidence="1" type="ORF">L2E82_20727</name>
</gene>
<sequence length="182" mass="19611">MTLTISLLNDFTPPHFPPFLSFSSTTATSSTVPPSSPPLLLFLSVTMNSEAKANNTVKESKPPTRLQKQAPATLQCSETTNNGLWNSSKTVIPLLSPLVLSPAPLPDATVHTRNSFFTPNNNHDANMNHQTAIGIIPQVQQSIGGSASSSEWRHPAMAGPTTDTSSLNAYFQSQCVLRPRKQ</sequence>
<accession>A0ACB9DUZ4</accession>
<name>A0ACB9DUZ4_CICIN</name>
<evidence type="ECO:0000313" key="1">
    <source>
        <dbReference type="EMBL" id="KAI3750102.1"/>
    </source>
</evidence>
<comment type="caution">
    <text evidence="1">The sequence shown here is derived from an EMBL/GenBank/DDBJ whole genome shotgun (WGS) entry which is preliminary data.</text>
</comment>
<proteinExistence type="predicted"/>
<dbReference type="Proteomes" id="UP001055811">
    <property type="component" value="Linkage Group LG04"/>
</dbReference>
<organism evidence="1 2">
    <name type="scientific">Cichorium intybus</name>
    <name type="common">Chicory</name>
    <dbReference type="NCBI Taxonomy" id="13427"/>
    <lineage>
        <taxon>Eukaryota</taxon>
        <taxon>Viridiplantae</taxon>
        <taxon>Streptophyta</taxon>
        <taxon>Embryophyta</taxon>
        <taxon>Tracheophyta</taxon>
        <taxon>Spermatophyta</taxon>
        <taxon>Magnoliopsida</taxon>
        <taxon>eudicotyledons</taxon>
        <taxon>Gunneridae</taxon>
        <taxon>Pentapetalae</taxon>
        <taxon>asterids</taxon>
        <taxon>campanulids</taxon>
        <taxon>Asterales</taxon>
        <taxon>Asteraceae</taxon>
        <taxon>Cichorioideae</taxon>
        <taxon>Cichorieae</taxon>
        <taxon>Cichoriinae</taxon>
        <taxon>Cichorium</taxon>
    </lineage>
</organism>
<evidence type="ECO:0000313" key="2">
    <source>
        <dbReference type="Proteomes" id="UP001055811"/>
    </source>
</evidence>
<protein>
    <submittedName>
        <fullName evidence="1">Uncharacterized protein</fullName>
    </submittedName>
</protein>
<dbReference type="EMBL" id="CM042012">
    <property type="protein sequence ID" value="KAI3750102.1"/>
    <property type="molecule type" value="Genomic_DNA"/>
</dbReference>